<keyword evidence="1" id="KW-0812">Transmembrane</keyword>
<reference evidence="3 4" key="1">
    <citation type="submission" date="2011-07" db="EMBL/GenBank/DDBJ databases">
        <authorList>
            <person name="Coyne R."/>
            <person name="Brami D."/>
            <person name="Johnson J."/>
            <person name="Hostetler J."/>
            <person name="Hannick L."/>
            <person name="Clark T."/>
            <person name="Cassidy-Hanley D."/>
            <person name="Inman J."/>
        </authorList>
    </citation>
    <scope>NUCLEOTIDE SEQUENCE [LARGE SCALE GENOMIC DNA]</scope>
    <source>
        <strain evidence="3 4">G5</strain>
    </source>
</reference>
<dbReference type="InterPro" id="IPR016189">
    <property type="entry name" value="Transl_init_fac_IF2/IF5_N"/>
</dbReference>
<dbReference type="PANTHER" id="PTHR46818:SF1">
    <property type="entry name" value="CHROMOSOME UNDETERMINED SCAFFOLD_125, WHOLE GENOME SHOTGUN SEQUENCE"/>
    <property type="match status" value="1"/>
</dbReference>
<feature type="domain" description="CRAL-TRIO" evidence="2">
    <location>
        <begin position="198"/>
        <end position="359"/>
    </location>
</feature>
<name>G0QZE0_ICHMU</name>
<protein>
    <recommendedName>
        <fullName evidence="2">CRAL-TRIO domain-containing protein</fullName>
    </recommendedName>
</protein>
<dbReference type="AlphaFoldDB" id="G0QZE0"/>
<dbReference type="PANTHER" id="PTHR46818">
    <property type="entry name" value="DOMAIN-CONTAINING PROTEIN, PUTATIVE-RELATED"/>
    <property type="match status" value="1"/>
</dbReference>
<evidence type="ECO:0000259" key="2">
    <source>
        <dbReference type="PROSITE" id="PS50191"/>
    </source>
</evidence>
<keyword evidence="1" id="KW-1133">Transmembrane helix</keyword>
<dbReference type="OrthoDB" id="75724at2759"/>
<dbReference type="SMART" id="SM00516">
    <property type="entry name" value="SEC14"/>
    <property type="match status" value="1"/>
</dbReference>
<evidence type="ECO:0000313" key="3">
    <source>
        <dbReference type="EMBL" id="EGR29409.1"/>
    </source>
</evidence>
<dbReference type="PROSITE" id="PS50191">
    <property type="entry name" value="CRAL_TRIO"/>
    <property type="match status" value="1"/>
</dbReference>
<evidence type="ECO:0000256" key="1">
    <source>
        <dbReference type="SAM" id="Phobius"/>
    </source>
</evidence>
<feature type="transmembrane region" description="Helical" evidence="1">
    <location>
        <begin position="361"/>
        <end position="383"/>
    </location>
</feature>
<dbReference type="SUPFAM" id="SSF100966">
    <property type="entry name" value="Translation initiation factor 2 beta, aIF2beta, N-terminal domain"/>
    <property type="match status" value="1"/>
</dbReference>
<dbReference type="Gene3D" id="3.40.525.10">
    <property type="entry name" value="CRAL-TRIO lipid binding domain"/>
    <property type="match status" value="1"/>
</dbReference>
<dbReference type="Pfam" id="PF01873">
    <property type="entry name" value="eIF-5_eIF-2B"/>
    <property type="match status" value="1"/>
</dbReference>
<dbReference type="CDD" id="cd00170">
    <property type="entry name" value="SEC14"/>
    <property type="match status" value="1"/>
</dbReference>
<dbReference type="EMBL" id="GL984145">
    <property type="protein sequence ID" value="EGR29409.1"/>
    <property type="molecule type" value="Genomic_DNA"/>
</dbReference>
<keyword evidence="4" id="KW-1185">Reference proteome</keyword>
<proteinExistence type="predicted"/>
<dbReference type="InterPro" id="IPR002735">
    <property type="entry name" value="Transl_init_fac_IF2/IF5_dom"/>
</dbReference>
<accession>G0QZE0</accession>
<dbReference type="RefSeq" id="XP_004030645.1">
    <property type="nucleotide sequence ID" value="XM_004030597.1"/>
</dbReference>
<organism evidence="3 4">
    <name type="scientific">Ichthyophthirius multifiliis</name>
    <name type="common">White spot disease agent</name>
    <name type="synonym">Ich</name>
    <dbReference type="NCBI Taxonomy" id="5932"/>
    <lineage>
        <taxon>Eukaryota</taxon>
        <taxon>Sar</taxon>
        <taxon>Alveolata</taxon>
        <taxon>Ciliophora</taxon>
        <taxon>Intramacronucleata</taxon>
        <taxon>Oligohymenophorea</taxon>
        <taxon>Hymenostomatida</taxon>
        <taxon>Ophryoglenina</taxon>
        <taxon>Ichthyophthirius</taxon>
    </lineage>
</organism>
<gene>
    <name evidence="3" type="ORF">IMG5_156020</name>
</gene>
<dbReference type="InParanoid" id="G0QZE0"/>
<keyword evidence="1" id="KW-0472">Membrane</keyword>
<dbReference type="InterPro" id="IPR036865">
    <property type="entry name" value="CRAL-TRIO_dom_sf"/>
</dbReference>
<dbReference type="SUPFAM" id="SSF52087">
    <property type="entry name" value="CRAL/TRIO domain"/>
    <property type="match status" value="1"/>
</dbReference>
<dbReference type="InterPro" id="IPR001251">
    <property type="entry name" value="CRAL-TRIO_dom"/>
</dbReference>
<dbReference type="Proteomes" id="UP000008983">
    <property type="component" value="Unassembled WGS sequence"/>
</dbReference>
<dbReference type="GeneID" id="14905511"/>
<dbReference type="OMA" id="MEATTEW"/>
<dbReference type="STRING" id="857967.G0QZE0"/>
<sequence length="452" mass="53750">MTEEEQKIQNQGKTKIAVKPPIVQKIGTKKTGWCNFIEICKKIKRDPVHVQQFFMSELGTDASIASEYVQNYYFIFYYYLIPSQQAVCQIQHDDYYIKHGEKKKICRKIYEGIEYDQFEKQQIQEFIQYVSQHNKELLNQSDSTYLKILQSGQFNHKKALKVIQIYLFIYIYNYIKKKNLEIHIQWKNNPDMHSLDQPSLNFLKEGTVYLAGRDKKYRPVLIMDCSKLNMKKQTGDSLIRAMSYFLNIIKKHMFVNGKIENWIFIIDVKEKGIFDLPLKALNIIIQTMQINFGGHLEKMFVLNPSFGLNTSWSIIEKMIDEEAAAKITFAKKGKMEKLYEQIPKEQVQKQYGGNMPNITQFWYIFFINILFFCLNQGLLRIFLLQKSKYNNKKFQFKIVIKLLNKKKLMSIIKKLTFLSKRNCQESIIHLQKWKNIKIKKRKKSYLRKGLLT</sequence>
<dbReference type="eggNOG" id="ENOG502SPNG">
    <property type="taxonomic scope" value="Eukaryota"/>
</dbReference>
<dbReference type="Gene3D" id="3.30.30.170">
    <property type="match status" value="1"/>
</dbReference>
<dbReference type="GO" id="GO:0003743">
    <property type="term" value="F:translation initiation factor activity"/>
    <property type="evidence" value="ECO:0007669"/>
    <property type="project" value="InterPro"/>
</dbReference>
<dbReference type="Pfam" id="PF00650">
    <property type="entry name" value="CRAL_TRIO"/>
    <property type="match status" value="1"/>
</dbReference>
<evidence type="ECO:0000313" key="4">
    <source>
        <dbReference type="Proteomes" id="UP000008983"/>
    </source>
</evidence>